<accession>A0A0J9XBY2</accession>
<proteinExistence type="predicted"/>
<feature type="repeat" description="RCC1" evidence="1">
    <location>
        <begin position="406"/>
        <end position="471"/>
    </location>
</feature>
<evidence type="ECO:0000313" key="4">
    <source>
        <dbReference type="EMBL" id="KAF5103286.1"/>
    </source>
</evidence>
<dbReference type="SUPFAM" id="SSF50985">
    <property type="entry name" value="RCC1/BLIP-II"/>
    <property type="match status" value="1"/>
</dbReference>
<dbReference type="GO" id="GO:0005743">
    <property type="term" value="C:mitochondrial inner membrane"/>
    <property type="evidence" value="ECO:0007669"/>
    <property type="project" value="TreeGrafter"/>
</dbReference>
<dbReference type="InterPro" id="IPR009091">
    <property type="entry name" value="RCC1/BLIP-II"/>
</dbReference>
<dbReference type="PANTHER" id="PTHR47563:SF1">
    <property type="entry name" value="PROTEIN FMP25, MITOCHONDRIAL"/>
    <property type="match status" value="1"/>
</dbReference>
<protein>
    <submittedName>
        <fullName evidence="3">Similar to Saccharomyces cerevisiae YLR077W FMP25 Mitochondrial inner membrane protein required for an early step in assembly of respiratory complex III (Cytochrome bc1 complex)</fullName>
    </submittedName>
</protein>
<dbReference type="PANTHER" id="PTHR47563">
    <property type="entry name" value="PROTEIN FMP25, MITOCHONDRIAL"/>
    <property type="match status" value="1"/>
</dbReference>
<dbReference type="AlphaFoldDB" id="A0A0J9XBY2"/>
<dbReference type="InterPro" id="IPR000408">
    <property type="entry name" value="Reg_chr_condens"/>
</dbReference>
<reference evidence="4" key="3">
    <citation type="submission" date="2020-01" db="EMBL/GenBank/DDBJ databases">
        <authorList>
            <person name="Perkins V."/>
            <person name="Lessard M.-H."/>
            <person name="Dugat-Bony E."/>
            <person name="Frenette M."/>
            <person name="Labrie S."/>
        </authorList>
    </citation>
    <scope>NUCLEOTIDE SEQUENCE</scope>
    <source>
        <strain evidence="4">LMA-70</strain>
    </source>
</reference>
<evidence type="ECO:0000256" key="2">
    <source>
        <dbReference type="SAM" id="MobiDB-lite"/>
    </source>
</evidence>
<dbReference type="PROSITE" id="PS50012">
    <property type="entry name" value="RCC1_3"/>
    <property type="match status" value="3"/>
</dbReference>
<dbReference type="OrthoDB" id="10256179at2759"/>
<dbReference type="Pfam" id="PF13540">
    <property type="entry name" value="RCC1_2"/>
    <property type="match status" value="1"/>
</dbReference>
<dbReference type="InterPro" id="IPR053245">
    <property type="entry name" value="MitoProcess-Associated"/>
</dbReference>
<dbReference type="EMBL" id="CCBN010000008">
    <property type="protein sequence ID" value="CDO54697.1"/>
    <property type="molecule type" value="Genomic_DNA"/>
</dbReference>
<evidence type="ECO:0000313" key="3">
    <source>
        <dbReference type="EMBL" id="CDO54697.1"/>
    </source>
</evidence>
<comment type="caution">
    <text evidence="3">The sequence shown here is derived from an EMBL/GenBank/DDBJ whole genome shotgun (WGS) entry which is preliminary data.</text>
</comment>
<feature type="region of interest" description="Disordered" evidence="2">
    <location>
        <begin position="37"/>
        <end position="61"/>
    </location>
</feature>
<dbReference type="Proteomes" id="UP000242525">
    <property type="component" value="Unassembled WGS sequence"/>
</dbReference>
<evidence type="ECO:0000256" key="1">
    <source>
        <dbReference type="PROSITE-ProRule" id="PRU00235"/>
    </source>
</evidence>
<feature type="repeat" description="RCC1" evidence="1">
    <location>
        <begin position="326"/>
        <end position="386"/>
    </location>
</feature>
<dbReference type="EMBL" id="QQZK01000024">
    <property type="protein sequence ID" value="KAF5103286.1"/>
    <property type="molecule type" value="Genomic_DNA"/>
</dbReference>
<sequence length="592" mass="64027">MLKARSKLLYAGSAAAVLAVSATIYATQQPRMIQNETPEKAADPQAELLPKKKKLKTPTLPESQYGPDYPGVYAWGNNTGNVVAPGYGATLPSVKSPYRIPFFDGRVLRDLALSGSLGVAVLENGDIVQWGDAYSKEQLASNPSKLEKTVKGRDIKKVEIADGKAVYGLNKAGSRVYAWPVSRDELVAGERLGTSTYNGGSWWKIWTWGRGSATGPNLTEDAAKLGSCLTVKLPSLGYTEYIKDISVGNDHILVLTSKGRVFSGATGVYASQKPAASKGQYGIASLSQFDEAPVPGKVYEIKSFKETVIDQIATGDYHSLARSREGQVYGFGENVLGQLGIPYSYSTANAAIPTLLPFHKLYPRQTIPEATDIAAGGATSYVTIQPKPNPHEILDRKKSKDDEFKRDVFAFGSGLVGQLGTGAYVHAQSTPVKIQHFGNLAEYSETLRRMTQIDLSDWAVGRNHTAVSVGGPARAAAGFGSDVLIWGGNEYAQIGTGKRNNIAKPISISGLRVDRVNPAVAMATAARKADEIVRDEDAWHLADQASANERLQLFHRKYVTYTDPDTNRKRSGKLTQVLTAGDNNTAVYYKRE</sequence>
<organism evidence="3 5">
    <name type="scientific">Geotrichum candidum</name>
    <name type="common">Oospora lactis</name>
    <name type="synonym">Dipodascus geotrichum</name>
    <dbReference type="NCBI Taxonomy" id="1173061"/>
    <lineage>
        <taxon>Eukaryota</taxon>
        <taxon>Fungi</taxon>
        <taxon>Dikarya</taxon>
        <taxon>Ascomycota</taxon>
        <taxon>Saccharomycotina</taxon>
        <taxon>Dipodascomycetes</taxon>
        <taxon>Dipodascales</taxon>
        <taxon>Dipodascaceae</taxon>
        <taxon>Geotrichum</taxon>
    </lineage>
</organism>
<keyword evidence="5" id="KW-1185">Reference proteome</keyword>
<dbReference type="Proteomes" id="UP000750522">
    <property type="component" value="Unassembled WGS sequence"/>
</dbReference>
<evidence type="ECO:0000313" key="5">
    <source>
        <dbReference type="Proteomes" id="UP000242525"/>
    </source>
</evidence>
<gene>
    <name evidence="3" type="ORF">BN980_GECA08s03277g</name>
    <name evidence="4" type="ORF">DV451_001581</name>
</gene>
<name>A0A0J9XBY2_GEOCN</name>
<feature type="repeat" description="RCC1" evidence="1">
    <location>
        <begin position="259"/>
        <end position="325"/>
    </location>
</feature>
<dbReference type="Gene3D" id="2.130.10.30">
    <property type="entry name" value="Regulator of chromosome condensation 1/beta-lactamase-inhibitor protein II"/>
    <property type="match status" value="1"/>
</dbReference>
<dbReference type="STRING" id="1173061.A0A0J9XBY2"/>
<dbReference type="GO" id="GO:0034551">
    <property type="term" value="P:mitochondrial respiratory chain complex III assembly"/>
    <property type="evidence" value="ECO:0007669"/>
    <property type="project" value="TreeGrafter"/>
</dbReference>
<reference evidence="3 5" key="1">
    <citation type="submission" date="2014-03" db="EMBL/GenBank/DDBJ databases">
        <authorList>
            <person name="Casaregola S."/>
        </authorList>
    </citation>
    <scope>NUCLEOTIDE SEQUENCE [LARGE SCALE GENOMIC DNA]</scope>
    <source>
        <strain evidence="3 5">CLIB 918</strain>
    </source>
</reference>
<reference evidence="4" key="2">
    <citation type="journal article" date="2020" name="Front. Microbiol.">
        <title>Phenotypic and Genetic Characterization of the Cheese Ripening Yeast Geotrichum candidum.</title>
        <authorList>
            <person name="Perkins V."/>
            <person name="Vignola S."/>
            <person name="Lessard M.H."/>
            <person name="Plante P.L."/>
            <person name="Corbeil J."/>
            <person name="Dugat-Bony E."/>
            <person name="Frenette M."/>
            <person name="Labrie S."/>
        </authorList>
    </citation>
    <scope>NUCLEOTIDE SEQUENCE</scope>
    <source>
        <strain evidence="4">LMA-70</strain>
    </source>
</reference>